<dbReference type="GO" id="GO:0030388">
    <property type="term" value="P:fructose 1,6-bisphosphate metabolic process"/>
    <property type="evidence" value="ECO:0007669"/>
    <property type="project" value="TreeGrafter"/>
</dbReference>
<evidence type="ECO:0000256" key="6">
    <source>
        <dbReference type="ARBA" id="ARBA00023277"/>
    </source>
</evidence>
<dbReference type="GO" id="GO:0006094">
    <property type="term" value="P:gluconeogenesis"/>
    <property type="evidence" value="ECO:0007669"/>
    <property type="project" value="TreeGrafter"/>
</dbReference>
<feature type="domain" description="Fructose-1-6-bisphosphatase class 1 C-terminal" evidence="11">
    <location>
        <begin position="257"/>
        <end position="338"/>
    </location>
</feature>
<dbReference type="GO" id="GO:0006000">
    <property type="term" value="P:fructose metabolic process"/>
    <property type="evidence" value="ECO:0007669"/>
    <property type="project" value="TreeGrafter"/>
</dbReference>
<dbReference type="InterPro" id="IPR028343">
    <property type="entry name" value="FBPtase"/>
</dbReference>
<evidence type="ECO:0000256" key="1">
    <source>
        <dbReference type="ARBA" id="ARBA00001273"/>
    </source>
</evidence>
<dbReference type="EC" id="3.1.3.11" evidence="3"/>
<evidence type="ECO:0000256" key="3">
    <source>
        <dbReference type="ARBA" id="ARBA00013093"/>
    </source>
</evidence>
<dbReference type="VEuPathDB" id="ToxoDB:LOC34623047"/>
<comment type="caution">
    <text evidence="12">The sequence shown here is derived from an EMBL/GenBank/DDBJ whole genome shotgun (WGS) entry which is preliminary data.</text>
</comment>
<dbReference type="InterPro" id="IPR033391">
    <property type="entry name" value="FBPase_N"/>
</dbReference>
<dbReference type="Pfam" id="PF18913">
    <property type="entry name" value="FBPase_C"/>
    <property type="match status" value="1"/>
</dbReference>
<dbReference type="SUPFAM" id="SSF56655">
    <property type="entry name" value="Carbohydrate phosphatase"/>
    <property type="match status" value="1"/>
</dbReference>
<dbReference type="PRINTS" id="PR00115">
    <property type="entry name" value="F16BPHPHTASE"/>
</dbReference>
<dbReference type="GO" id="GO:0042132">
    <property type="term" value="F:fructose 1,6-bisphosphate 1-phosphatase activity"/>
    <property type="evidence" value="ECO:0007669"/>
    <property type="project" value="UniProtKB-EC"/>
</dbReference>
<gene>
    <name evidence="12" type="ORF">cyc_08133</name>
</gene>
<dbReference type="AlphaFoldDB" id="A0A1D3CWX2"/>
<evidence type="ECO:0000256" key="7">
    <source>
        <dbReference type="ARBA" id="ARBA00024331"/>
    </source>
</evidence>
<proteinExistence type="inferred from homology"/>
<dbReference type="EMBL" id="JROU02001657">
    <property type="protein sequence ID" value="OEH75700.1"/>
    <property type="molecule type" value="Genomic_DNA"/>
</dbReference>
<comment type="catalytic activity">
    <reaction evidence="1">
        <text>beta-D-fructose 1,6-bisphosphate + H2O = beta-D-fructose 6-phosphate + phosphate</text>
        <dbReference type="Rhea" id="RHEA:11064"/>
        <dbReference type="ChEBI" id="CHEBI:15377"/>
        <dbReference type="ChEBI" id="CHEBI:32966"/>
        <dbReference type="ChEBI" id="CHEBI:43474"/>
        <dbReference type="ChEBI" id="CHEBI:57634"/>
        <dbReference type="EC" id="3.1.3.11"/>
    </reaction>
</comment>
<feature type="domain" description="Fructose-1-6-bisphosphatase class I N-terminal" evidence="10">
    <location>
        <begin position="54"/>
        <end position="243"/>
    </location>
</feature>
<dbReference type="GO" id="GO:0005829">
    <property type="term" value="C:cytosol"/>
    <property type="evidence" value="ECO:0007669"/>
    <property type="project" value="TreeGrafter"/>
</dbReference>
<evidence type="ECO:0000313" key="12">
    <source>
        <dbReference type="EMBL" id="OEH75700.1"/>
    </source>
</evidence>
<evidence type="ECO:0000256" key="9">
    <source>
        <dbReference type="SAM" id="MobiDB-lite"/>
    </source>
</evidence>
<evidence type="ECO:0000259" key="10">
    <source>
        <dbReference type="Pfam" id="PF00316"/>
    </source>
</evidence>
<dbReference type="GO" id="GO:0005986">
    <property type="term" value="P:sucrose biosynthetic process"/>
    <property type="evidence" value="ECO:0007669"/>
    <property type="project" value="TreeGrafter"/>
</dbReference>
<dbReference type="Proteomes" id="UP000095192">
    <property type="component" value="Unassembled WGS sequence"/>
</dbReference>
<dbReference type="Gene3D" id="3.40.190.80">
    <property type="match status" value="1"/>
</dbReference>
<evidence type="ECO:0000313" key="13">
    <source>
        <dbReference type="Proteomes" id="UP000095192"/>
    </source>
</evidence>
<keyword evidence="6 8" id="KW-0119">Carbohydrate metabolism</keyword>
<sequence length="358" mass="38782">MPERQTSRGEGGVKSPESVPGVAKCLSLNSRGSVVLPEDPHPGAPFECSVLPELGEFVLQHAAKLAQRGINVTELNSIFTSIKLAAKVVNRIITRQGTYGLDELSVKMPTEDVADLRPLAHRTFVDAIINRQGAAGLANIVDGNFTSCEGCEDKSLVVLVTPLDGTRQIDVNVSSGSLFSVYKRISPVGSPVTREDFLQAGEKQVCAGYVLYGSSTILVCTLGSGVQGFTLDPSLGTFYLSHPNIKMPERGTIYSVNGDFHRNMLKGGIYIYPPTFADPLPSVNMVFQCFPLAFIAEQAGGRASDGFTRIQLIEPVSFQDRIAFFCGSSHLVDVLNFYMAKNKLRDGGWCFQSPHNRS</sequence>
<dbReference type="Pfam" id="PF00316">
    <property type="entry name" value="FBPase"/>
    <property type="match status" value="1"/>
</dbReference>
<evidence type="ECO:0000256" key="8">
    <source>
        <dbReference type="RuleBase" id="RU000508"/>
    </source>
</evidence>
<organism evidence="12 13">
    <name type="scientific">Cyclospora cayetanensis</name>
    <dbReference type="NCBI Taxonomy" id="88456"/>
    <lineage>
        <taxon>Eukaryota</taxon>
        <taxon>Sar</taxon>
        <taxon>Alveolata</taxon>
        <taxon>Apicomplexa</taxon>
        <taxon>Conoidasida</taxon>
        <taxon>Coccidia</taxon>
        <taxon>Eucoccidiorida</taxon>
        <taxon>Eimeriorina</taxon>
        <taxon>Eimeriidae</taxon>
        <taxon>Cyclospora</taxon>
    </lineage>
</organism>
<accession>A0A1D3CWX2</accession>
<comment type="pathway">
    <text evidence="7">Carbohydrate biosynthesis.</text>
</comment>
<keyword evidence="4" id="KW-0963">Cytoplasm</keyword>
<dbReference type="Gene3D" id="3.30.540.10">
    <property type="entry name" value="Fructose-1,6-Bisphosphatase, subunit A, domain 1"/>
    <property type="match status" value="1"/>
</dbReference>
<evidence type="ECO:0000256" key="2">
    <source>
        <dbReference type="ARBA" id="ARBA00010941"/>
    </source>
</evidence>
<evidence type="ECO:0000256" key="4">
    <source>
        <dbReference type="ARBA" id="ARBA00022490"/>
    </source>
</evidence>
<dbReference type="InterPro" id="IPR044015">
    <property type="entry name" value="FBPase_C_dom"/>
</dbReference>
<dbReference type="InterPro" id="IPR000146">
    <property type="entry name" value="FBPase_class-1"/>
</dbReference>
<dbReference type="PANTHER" id="PTHR11556">
    <property type="entry name" value="FRUCTOSE-1,6-BISPHOSPHATASE-RELATED"/>
    <property type="match status" value="1"/>
</dbReference>
<comment type="similarity">
    <text evidence="2 8">Belongs to the FBPase class 1 family.</text>
</comment>
<dbReference type="PANTHER" id="PTHR11556:SF35">
    <property type="entry name" value="SEDOHEPTULOSE-1,7-BISPHOSPHATASE, CHLOROPLASTIC"/>
    <property type="match status" value="1"/>
</dbReference>
<protein>
    <recommendedName>
        <fullName evidence="3">fructose-bisphosphatase</fullName>
        <ecNumber evidence="3">3.1.3.11</ecNumber>
    </recommendedName>
</protein>
<dbReference type="InParanoid" id="A0A1D3CWX2"/>
<name>A0A1D3CWX2_9EIME</name>
<keyword evidence="13" id="KW-1185">Reference proteome</keyword>
<keyword evidence="5 8" id="KW-0378">Hydrolase</keyword>
<evidence type="ECO:0000256" key="5">
    <source>
        <dbReference type="ARBA" id="ARBA00022801"/>
    </source>
</evidence>
<feature type="region of interest" description="Disordered" evidence="9">
    <location>
        <begin position="1"/>
        <end position="20"/>
    </location>
</feature>
<dbReference type="VEuPathDB" id="ToxoDB:cyc_08133"/>
<evidence type="ECO:0000259" key="11">
    <source>
        <dbReference type="Pfam" id="PF18913"/>
    </source>
</evidence>
<reference evidence="12 13" key="1">
    <citation type="journal article" date="2016" name="BMC Genomics">
        <title>Comparative genomics reveals Cyclospora cayetanensis possesses coccidia-like metabolism and invasion components but unique surface antigens.</title>
        <authorList>
            <person name="Liu S."/>
            <person name="Wang L."/>
            <person name="Zheng H."/>
            <person name="Xu Z."/>
            <person name="Roellig D.M."/>
            <person name="Li N."/>
            <person name="Frace M.A."/>
            <person name="Tang K."/>
            <person name="Arrowood M.J."/>
            <person name="Moss D.M."/>
            <person name="Zhang L."/>
            <person name="Feng Y."/>
            <person name="Xiao L."/>
        </authorList>
    </citation>
    <scope>NUCLEOTIDE SEQUENCE [LARGE SCALE GENOMIC DNA]</scope>
    <source>
        <strain evidence="12 13">CHN_HEN01</strain>
    </source>
</reference>
<dbReference type="GO" id="GO:0006002">
    <property type="term" value="P:fructose 6-phosphate metabolic process"/>
    <property type="evidence" value="ECO:0007669"/>
    <property type="project" value="TreeGrafter"/>
</dbReference>